<keyword evidence="3" id="KW-1185">Reference proteome</keyword>
<dbReference type="RefSeq" id="WP_209807932.1">
    <property type="nucleotide sequence ID" value="NZ_JAGGKT010000001.1"/>
</dbReference>
<reference evidence="2 3" key="1">
    <citation type="submission" date="2021-03" db="EMBL/GenBank/DDBJ databases">
        <title>Genomic Encyclopedia of Type Strains, Phase IV (KMG-IV): sequencing the most valuable type-strain genomes for metagenomic binning, comparative biology and taxonomic classification.</title>
        <authorList>
            <person name="Goeker M."/>
        </authorList>
    </citation>
    <scope>NUCLEOTIDE SEQUENCE [LARGE SCALE GENOMIC DNA]</scope>
    <source>
        <strain evidence="2 3">DSM 24738</strain>
    </source>
</reference>
<evidence type="ECO:0008006" key="4">
    <source>
        <dbReference type="Google" id="ProtNLM"/>
    </source>
</evidence>
<keyword evidence="1" id="KW-0472">Membrane</keyword>
<evidence type="ECO:0000256" key="1">
    <source>
        <dbReference type="SAM" id="Phobius"/>
    </source>
</evidence>
<name>A0ABS4GIV3_9BACL</name>
<dbReference type="EMBL" id="JAGGKT010000001">
    <property type="protein sequence ID" value="MBP1930154.1"/>
    <property type="molecule type" value="Genomic_DNA"/>
</dbReference>
<evidence type="ECO:0000313" key="3">
    <source>
        <dbReference type="Proteomes" id="UP001519343"/>
    </source>
</evidence>
<evidence type="ECO:0000313" key="2">
    <source>
        <dbReference type="EMBL" id="MBP1930154.1"/>
    </source>
</evidence>
<protein>
    <recommendedName>
        <fullName evidence="4">Zinc-ribbon domain-containing protein</fullName>
    </recommendedName>
</protein>
<accession>A0ABS4GIV3</accession>
<gene>
    <name evidence="2" type="ORF">J2Z37_000141</name>
</gene>
<sequence length="262" mass="28965">MFCPSCGNHNEGGKFCVKCGTKLDAPNEASVAEEEVAAATSQSPSYQKVLANVGSNEKVQQAKQISQLYFKYFMSIIRKPTQISQEANQAQFINGMITIVLYALSIPLMVYFGLNDMIGSYMDSPFTDIVIKPAFYFFLFIAFIDAALFGVIKLGKVNASFKDVTARFGSFLVVPLAFLLVALVFSLVKFKLFLLFLLFGFLGLFIVVSFTIYSFKRSSSSGLDPVYGTFITYLAILILLVTLGDSMFESLKSSIQDALFFS</sequence>
<dbReference type="Proteomes" id="UP001519343">
    <property type="component" value="Unassembled WGS sequence"/>
</dbReference>
<comment type="caution">
    <text evidence="2">The sequence shown here is derived from an EMBL/GenBank/DDBJ whole genome shotgun (WGS) entry which is preliminary data.</text>
</comment>
<proteinExistence type="predicted"/>
<feature type="transmembrane region" description="Helical" evidence="1">
    <location>
        <begin position="192"/>
        <end position="213"/>
    </location>
</feature>
<keyword evidence="1" id="KW-1133">Transmembrane helix</keyword>
<organism evidence="2 3">
    <name type="scientific">Ammoniphilus resinae</name>
    <dbReference type="NCBI Taxonomy" id="861532"/>
    <lineage>
        <taxon>Bacteria</taxon>
        <taxon>Bacillati</taxon>
        <taxon>Bacillota</taxon>
        <taxon>Bacilli</taxon>
        <taxon>Bacillales</taxon>
        <taxon>Paenibacillaceae</taxon>
        <taxon>Aneurinibacillus group</taxon>
        <taxon>Ammoniphilus</taxon>
    </lineage>
</organism>
<feature type="transmembrane region" description="Helical" evidence="1">
    <location>
        <begin position="164"/>
        <end position="186"/>
    </location>
</feature>
<feature type="transmembrane region" description="Helical" evidence="1">
    <location>
        <begin position="225"/>
        <end position="244"/>
    </location>
</feature>
<feature type="transmembrane region" description="Helical" evidence="1">
    <location>
        <begin position="134"/>
        <end position="152"/>
    </location>
</feature>
<feature type="transmembrane region" description="Helical" evidence="1">
    <location>
        <begin position="92"/>
        <end position="114"/>
    </location>
</feature>
<keyword evidence="1" id="KW-0812">Transmembrane</keyword>